<accession>A0ACC0JS15</accession>
<proteinExistence type="predicted"/>
<dbReference type="Proteomes" id="UP001064048">
    <property type="component" value="Chromosome 26"/>
</dbReference>
<keyword evidence="2" id="KW-1185">Reference proteome</keyword>
<evidence type="ECO:0000313" key="2">
    <source>
        <dbReference type="Proteomes" id="UP001064048"/>
    </source>
</evidence>
<comment type="caution">
    <text evidence="1">The sequence shown here is derived from an EMBL/GenBank/DDBJ whole genome shotgun (WGS) entry which is preliminary data.</text>
</comment>
<reference evidence="1 2" key="1">
    <citation type="journal article" date="2022" name="Genome Biol. Evol.">
        <title>The Spruce Budworm Genome: Reconstructing the Evolutionary History of Antifreeze Proteins.</title>
        <authorList>
            <person name="Beliveau C."/>
            <person name="Gagne P."/>
            <person name="Picq S."/>
            <person name="Vernygora O."/>
            <person name="Keeling C.I."/>
            <person name="Pinkney K."/>
            <person name="Doucet D."/>
            <person name="Wen F."/>
            <person name="Johnston J.S."/>
            <person name="Maaroufi H."/>
            <person name="Boyle B."/>
            <person name="Laroche J."/>
            <person name="Dewar K."/>
            <person name="Juretic N."/>
            <person name="Blackburn G."/>
            <person name="Nisole A."/>
            <person name="Brunet B."/>
            <person name="Brandao M."/>
            <person name="Lumley L."/>
            <person name="Duan J."/>
            <person name="Quan G."/>
            <person name="Lucarotti C.J."/>
            <person name="Roe A.D."/>
            <person name="Sperling F.A.H."/>
            <person name="Levesque R.C."/>
            <person name="Cusson M."/>
        </authorList>
    </citation>
    <scope>NUCLEOTIDE SEQUENCE [LARGE SCALE GENOMIC DNA]</scope>
    <source>
        <strain evidence="1">Glfc:IPQL:Cfum</strain>
    </source>
</reference>
<sequence>MSSSSEDESLNPGGAASDAKIAMLNLPSKSRRGYIQKYVNFMKWKKLHGVKSFSEEVFLDYFKELAKAKLPSTLWAVYSMLKATLSAKKNIHIAKYSNLTAFIKQQSRGYISQKSRVFTASEVETFLKEAPDHIYLAMKVALIFGINGSCQIIEMINIRVADIQKHSDQMLIVNIMASPSKQARSFMILNKDVEIVEKYLALRPKNMKTDRFFIRYNLGKCRHQVIGRNNIQKYPRRIAEYLKLPNPEKYTGHCFRKTTLRLSTTSDLMEFRRWDILYYGLQKTYYLNFIKSLNKYFKIEVFFFFSKKIRAVCPYAGSGVNVEVKRAASDIPFDFIDVKVPPRPSQLPSPRPAFRRRPRPRINLIMELLNRQLKRDEEREREEHKRQMEWIKVEARRVEAKAACNAVLKGIADVAMTFLERLTTNRGVMWH</sequence>
<gene>
    <name evidence="1" type="ORF">MSG28_014536</name>
</gene>
<protein>
    <submittedName>
        <fullName evidence="1">Uncharacterized protein</fullName>
    </submittedName>
</protein>
<name>A0ACC0JS15_CHOFU</name>
<organism evidence="1 2">
    <name type="scientific">Choristoneura fumiferana</name>
    <name type="common">Spruce budworm moth</name>
    <name type="synonym">Archips fumiferana</name>
    <dbReference type="NCBI Taxonomy" id="7141"/>
    <lineage>
        <taxon>Eukaryota</taxon>
        <taxon>Metazoa</taxon>
        <taxon>Ecdysozoa</taxon>
        <taxon>Arthropoda</taxon>
        <taxon>Hexapoda</taxon>
        <taxon>Insecta</taxon>
        <taxon>Pterygota</taxon>
        <taxon>Neoptera</taxon>
        <taxon>Endopterygota</taxon>
        <taxon>Lepidoptera</taxon>
        <taxon>Glossata</taxon>
        <taxon>Ditrysia</taxon>
        <taxon>Tortricoidea</taxon>
        <taxon>Tortricidae</taxon>
        <taxon>Tortricinae</taxon>
        <taxon>Choristoneura</taxon>
    </lineage>
</organism>
<dbReference type="EMBL" id="CM046126">
    <property type="protein sequence ID" value="KAI8426855.1"/>
    <property type="molecule type" value="Genomic_DNA"/>
</dbReference>
<evidence type="ECO:0000313" key="1">
    <source>
        <dbReference type="EMBL" id="KAI8426855.1"/>
    </source>
</evidence>